<comment type="catalytic activity">
    <reaction evidence="6 8">
        <text>AMP + ATP = 2 ADP</text>
        <dbReference type="Rhea" id="RHEA:12973"/>
        <dbReference type="ChEBI" id="CHEBI:30616"/>
        <dbReference type="ChEBI" id="CHEBI:456215"/>
        <dbReference type="ChEBI" id="CHEBI:456216"/>
        <dbReference type="EC" id="2.7.4.3"/>
    </reaction>
</comment>
<dbReference type="GO" id="GO:0005737">
    <property type="term" value="C:cytoplasm"/>
    <property type="evidence" value="ECO:0007669"/>
    <property type="project" value="UniProtKB-SubCell"/>
</dbReference>
<feature type="binding site" evidence="6">
    <location>
        <begin position="18"/>
        <end position="23"/>
    </location>
    <ligand>
        <name>ATP</name>
        <dbReference type="ChEBI" id="CHEBI:30616"/>
    </ligand>
</feature>
<sequence length="224" mass="24850">MIVGEEVTVNIIFMGPPGAGKGTQAERIVDEFQIPHISTGDAFRLAMKQETPLGVEAKKYVDQGLLVPDEITIGIVRERLQQPDCSKGFLLDGFPRTISQAEALDEIGASMDKSIEHVVNLSVDRNLLLARLTGRRICRSCGATYHILFNPPARENVCDKCSGELYQRSDDTEEKVGTRLDEYINKTAPLLEYYRNKGILREVNGEQEINTVTAQISSLLRGQA</sequence>
<dbReference type="KEGG" id="pms:KNP414_07505"/>
<dbReference type="EMBL" id="CP002869">
    <property type="protein sequence ID" value="AEI45999.1"/>
    <property type="molecule type" value="Genomic_DNA"/>
</dbReference>
<dbReference type="InterPro" id="IPR033690">
    <property type="entry name" value="Adenylat_kinase_CS"/>
</dbReference>
<dbReference type="InterPro" id="IPR027417">
    <property type="entry name" value="P-loop_NTPase"/>
</dbReference>
<dbReference type="Proteomes" id="UP000006620">
    <property type="component" value="Chromosome"/>
</dbReference>
<comment type="similarity">
    <text evidence="6 7">Belongs to the adenylate kinase family.</text>
</comment>
<feature type="binding site" evidence="6">
    <location>
        <position position="207"/>
    </location>
    <ligand>
        <name>ATP</name>
        <dbReference type="ChEBI" id="CHEBI:30616"/>
    </ligand>
</feature>
<evidence type="ECO:0000313" key="11">
    <source>
        <dbReference type="Proteomes" id="UP000006620"/>
    </source>
</evidence>
<comment type="pathway">
    <text evidence="6">Purine metabolism; AMP biosynthesis via salvage pathway; AMP from ADP: step 1/1.</text>
</comment>
<evidence type="ECO:0000256" key="7">
    <source>
        <dbReference type="RuleBase" id="RU003330"/>
    </source>
</evidence>
<feature type="domain" description="Adenylate kinase active site lid" evidence="9">
    <location>
        <begin position="135"/>
        <end position="170"/>
    </location>
</feature>
<feature type="binding site" evidence="6">
    <location>
        <position position="100"/>
    </location>
    <ligand>
        <name>AMP</name>
        <dbReference type="ChEBI" id="CHEBI:456215"/>
    </ligand>
</feature>
<dbReference type="InterPro" id="IPR007862">
    <property type="entry name" value="Adenylate_kinase_lid-dom"/>
</dbReference>
<dbReference type="Gene3D" id="3.40.50.300">
    <property type="entry name" value="P-loop containing nucleotide triphosphate hydrolases"/>
    <property type="match status" value="1"/>
</dbReference>
<feature type="binding site" evidence="6">
    <location>
        <position position="179"/>
    </location>
    <ligand>
        <name>AMP</name>
        <dbReference type="ChEBI" id="CHEBI:456215"/>
    </ligand>
</feature>
<dbReference type="HAMAP" id="MF_00235">
    <property type="entry name" value="Adenylate_kinase_Adk"/>
    <property type="match status" value="1"/>
</dbReference>
<evidence type="ECO:0000256" key="3">
    <source>
        <dbReference type="ARBA" id="ARBA00022741"/>
    </source>
</evidence>
<evidence type="ECO:0000256" key="1">
    <source>
        <dbReference type="ARBA" id="ARBA00022679"/>
    </source>
</evidence>
<evidence type="ECO:0000313" key="10">
    <source>
        <dbReference type="EMBL" id="AEI45999.1"/>
    </source>
</evidence>
<evidence type="ECO:0000256" key="6">
    <source>
        <dbReference type="HAMAP-Rule" id="MF_00235"/>
    </source>
</evidence>
<dbReference type="GO" id="GO:0004017">
    <property type="term" value="F:AMP kinase activity"/>
    <property type="evidence" value="ECO:0007669"/>
    <property type="project" value="UniProtKB-UniRule"/>
</dbReference>
<dbReference type="GO" id="GO:0005524">
    <property type="term" value="F:ATP binding"/>
    <property type="evidence" value="ECO:0007669"/>
    <property type="project" value="UniProtKB-UniRule"/>
</dbReference>
<accession>F8FA26</accession>
<dbReference type="PRINTS" id="PR00094">
    <property type="entry name" value="ADENYLTKNASE"/>
</dbReference>
<dbReference type="PATRIC" id="fig|1036673.3.peg.7000"/>
<feature type="region of interest" description="NMP" evidence="6">
    <location>
        <begin position="38"/>
        <end position="67"/>
    </location>
</feature>
<dbReference type="NCBIfam" id="NF001381">
    <property type="entry name" value="PRK00279.1-3"/>
    <property type="match status" value="1"/>
</dbReference>
<evidence type="ECO:0000259" key="9">
    <source>
        <dbReference type="Pfam" id="PF05191"/>
    </source>
</evidence>
<feature type="region of interest" description="LID" evidence="6">
    <location>
        <begin position="134"/>
        <end position="171"/>
    </location>
</feature>
<feature type="binding site" evidence="6">
    <location>
        <position position="158"/>
    </location>
    <ligand>
        <name>Zn(2+)</name>
        <dbReference type="ChEBI" id="CHEBI:29105"/>
        <note>structural</note>
    </ligand>
</feature>
<feature type="binding site" evidence="6">
    <location>
        <position position="161"/>
    </location>
    <ligand>
        <name>Zn(2+)</name>
        <dbReference type="ChEBI" id="CHEBI:29105"/>
        <note>structural</note>
    </ligand>
</feature>
<feature type="binding site" evidence="6">
    <location>
        <position position="141"/>
    </location>
    <ligand>
        <name>Zn(2+)</name>
        <dbReference type="ChEBI" id="CHEBI:29105"/>
        <note>structural</note>
    </ligand>
</feature>
<evidence type="ECO:0000256" key="8">
    <source>
        <dbReference type="RuleBase" id="RU003331"/>
    </source>
</evidence>
<name>F8FA26_PAEMK</name>
<dbReference type="NCBIfam" id="NF011100">
    <property type="entry name" value="PRK14527.1"/>
    <property type="match status" value="1"/>
</dbReference>
<feature type="binding site" evidence="6">
    <location>
        <begin position="93"/>
        <end position="96"/>
    </location>
    <ligand>
        <name>AMP</name>
        <dbReference type="ChEBI" id="CHEBI:456215"/>
    </ligand>
</feature>
<proteinExistence type="inferred from homology"/>
<keyword evidence="4 6" id="KW-0418">Kinase</keyword>
<feature type="binding site" evidence="6">
    <location>
        <begin position="144"/>
        <end position="145"/>
    </location>
    <ligand>
        <name>ATP</name>
        <dbReference type="ChEBI" id="CHEBI:30616"/>
    </ligand>
</feature>
<dbReference type="InterPro" id="IPR000850">
    <property type="entry name" value="Adenylat/UMP-CMP_kin"/>
</dbReference>
<comment type="subcellular location">
    <subcellularLocation>
        <location evidence="6 8">Cytoplasm</location>
    </subcellularLocation>
</comment>
<comment type="domain">
    <text evidence="6">Consists of three domains, a large central CORE domain and two small peripheral domains, NMPbind and LID, which undergo movements during catalysis. The LID domain closes over the site of phosphoryl transfer upon ATP binding. Assembling and dissambling the active center during each catalytic cycle provides an effective means to prevent ATP hydrolysis. Some bacteria have evolved a zinc-coordinating structure that stabilizes the LID domain.</text>
</comment>
<dbReference type="HOGENOM" id="CLU_032354_1_2_9"/>
<dbReference type="FunFam" id="3.40.50.300:FF:000106">
    <property type="entry name" value="Adenylate kinase mitochondrial"/>
    <property type="match status" value="1"/>
</dbReference>
<keyword evidence="3 6" id="KW-0547">Nucleotide-binding</keyword>
<comment type="subunit">
    <text evidence="6 8">Monomer.</text>
</comment>
<keyword evidence="1 6" id="KW-0808">Transferase</keyword>
<gene>
    <name evidence="6 10" type="primary">adk</name>
    <name evidence="10" type="ordered locus">KNP414_07505</name>
</gene>
<reference evidence="11" key="1">
    <citation type="submission" date="2011-06" db="EMBL/GenBank/DDBJ databases">
        <title>Complete genome sequence of Paenibacillus mucilaginosus KNP414.</title>
        <authorList>
            <person name="Wang J."/>
            <person name="Hu S."/>
            <person name="Hu X."/>
            <person name="Zhang B."/>
            <person name="Dong D."/>
            <person name="Zhang S."/>
            <person name="Zhao K."/>
            <person name="Wu D."/>
        </authorList>
    </citation>
    <scope>NUCLEOTIDE SEQUENCE [LARGE SCALE GENOMIC DNA]</scope>
    <source>
        <strain evidence="11">KNP414</strain>
    </source>
</reference>
<comment type="function">
    <text evidence="6">Catalyzes the reversible transfer of the terminal phosphate group between ATP and AMP. Plays an important role in cellular energy homeostasis and in adenine nucleotide metabolism.</text>
</comment>
<dbReference type="PANTHER" id="PTHR23359">
    <property type="entry name" value="NUCLEOTIDE KINASE"/>
    <property type="match status" value="1"/>
</dbReference>
<protein>
    <recommendedName>
        <fullName evidence="6 8">Adenylate kinase</fullName>
        <shortName evidence="6">AK</shortName>
        <ecNumber evidence="6 8">2.7.4.3</ecNumber>
    </recommendedName>
    <alternativeName>
        <fullName evidence="6">ATP-AMP transphosphorylase</fullName>
    </alternativeName>
    <alternativeName>
        <fullName evidence="6">ATP:AMP phosphotransferase</fullName>
    </alternativeName>
    <alternativeName>
        <fullName evidence="6">Adenylate monophosphate kinase</fullName>
    </alternativeName>
</protein>
<keyword evidence="2 6" id="KW-0545">Nucleotide biosynthesis</keyword>
<keyword evidence="6" id="KW-0963">Cytoplasm</keyword>
<dbReference type="EC" id="2.7.4.3" evidence="6 8"/>
<dbReference type="NCBIfam" id="TIGR01351">
    <property type="entry name" value="adk"/>
    <property type="match status" value="1"/>
</dbReference>
<dbReference type="UniPathway" id="UPA00588">
    <property type="reaction ID" value="UER00649"/>
</dbReference>
<feature type="binding site" evidence="6">
    <location>
        <position position="138"/>
    </location>
    <ligand>
        <name>Zn(2+)</name>
        <dbReference type="ChEBI" id="CHEBI:29105"/>
        <note>structural</note>
    </ligand>
</feature>
<dbReference type="Pfam" id="PF05191">
    <property type="entry name" value="ADK_lid"/>
    <property type="match status" value="1"/>
</dbReference>
<feature type="binding site" evidence="6">
    <location>
        <position position="39"/>
    </location>
    <ligand>
        <name>AMP</name>
        <dbReference type="ChEBI" id="CHEBI:456215"/>
    </ligand>
</feature>
<dbReference type="GO" id="GO:0044209">
    <property type="term" value="P:AMP salvage"/>
    <property type="evidence" value="ECO:0007669"/>
    <property type="project" value="UniProtKB-UniRule"/>
</dbReference>
<evidence type="ECO:0000256" key="4">
    <source>
        <dbReference type="ARBA" id="ARBA00022777"/>
    </source>
</evidence>
<keyword evidence="5 6" id="KW-0067">ATP-binding</keyword>
<dbReference type="CDD" id="cd01428">
    <property type="entry name" value="ADK"/>
    <property type="match status" value="1"/>
</dbReference>
<feature type="binding site" evidence="6">
    <location>
        <position position="44"/>
    </location>
    <ligand>
        <name>AMP</name>
        <dbReference type="ChEBI" id="CHEBI:456215"/>
    </ligand>
</feature>
<dbReference type="GO" id="GO:0008270">
    <property type="term" value="F:zinc ion binding"/>
    <property type="evidence" value="ECO:0007669"/>
    <property type="project" value="UniProtKB-UniRule"/>
</dbReference>
<evidence type="ECO:0000256" key="5">
    <source>
        <dbReference type="ARBA" id="ARBA00022840"/>
    </source>
</evidence>
<dbReference type="Pfam" id="PF00406">
    <property type="entry name" value="ADK"/>
    <property type="match status" value="1"/>
</dbReference>
<dbReference type="AlphaFoldDB" id="F8FA26"/>
<keyword evidence="6" id="KW-0479">Metal-binding</keyword>
<dbReference type="NCBIfam" id="NF001380">
    <property type="entry name" value="PRK00279.1-2"/>
    <property type="match status" value="1"/>
</dbReference>
<dbReference type="SUPFAM" id="SSF52540">
    <property type="entry name" value="P-loop containing nucleoside triphosphate hydrolases"/>
    <property type="match status" value="1"/>
</dbReference>
<organism evidence="10 11">
    <name type="scientific">Paenibacillus mucilaginosus (strain KNP414)</name>
    <dbReference type="NCBI Taxonomy" id="1036673"/>
    <lineage>
        <taxon>Bacteria</taxon>
        <taxon>Bacillati</taxon>
        <taxon>Bacillota</taxon>
        <taxon>Bacilli</taxon>
        <taxon>Bacillales</taxon>
        <taxon>Paenibacillaceae</taxon>
        <taxon>Paenibacillus</taxon>
    </lineage>
</organism>
<dbReference type="InterPro" id="IPR006259">
    <property type="entry name" value="Adenyl_kin_sub"/>
</dbReference>
<evidence type="ECO:0000256" key="2">
    <source>
        <dbReference type="ARBA" id="ARBA00022727"/>
    </source>
</evidence>
<feature type="binding site" evidence="6">
    <location>
        <begin position="65"/>
        <end position="67"/>
    </location>
    <ligand>
        <name>AMP</name>
        <dbReference type="ChEBI" id="CHEBI:456215"/>
    </ligand>
</feature>
<reference evidence="10 11" key="2">
    <citation type="journal article" date="2013" name="Genome Announc.">
        <title>Genome Sequence of Growth-Improving Paenibacillus mucilaginosus Strain KNP414.</title>
        <authorList>
            <person name="Lu J.J."/>
            <person name="Wang J.F."/>
            <person name="Hu X.F."/>
        </authorList>
    </citation>
    <scope>NUCLEOTIDE SEQUENCE [LARGE SCALE GENOMIC DNA]</scope>
    <source>
        <strain evidence="10 11">KNP414</strain>
    </source>
</reference>
<feature type="binding site" evidence="6">
    <location>
        <position position="168"/>
    </location>
    <ligand>
        <name>AMP</name>
        <dbReference type="ChEBI" id="CHEBI:456215"/>
    </ligand>
</feature>
<feature type="binding site" evidence="6">
    <location>
        <position position="135"/>
    </location>
    <ligand>
        <name>ATP</name>
        <dbReference type="ChEBI" id="CHEBI:30616"/>
    </ligand>
</feature>
<keyword evidence="6" id="KW-0862">Zinc</keyword>
<dbReference type="PROSITE" id="PS00113">
    <property type="entry name" value="ADENYLATE_KINASE"/>
    <property type="match status" value="1"/>
</dbReference>